<keyword evidence="4" id="KW-1185">Reference proteome</keyword>
<feature type="region of interest" description="Disordered" evidence="1">
    <location>
        <begin position="93"/>
        <end position="152"/>
    </location>
</feature>
<proteinExistence type="predicted"/>
<feature type="region of interest" description="Disordered" evidence="1">
    <location>
        <begin position="246"/>
        <end position="287"/>
    </location>
</feature>
<organism evidence="3 4">
    <name type="scientific">Rangifer tarandus platyrhynchus</name>
    <name type="common">Svalbard reindeer</name>
    <dbReference type="NCBI Taxonomy" id="3082113"/>
    <lineage>
        <taxon>Eukaryota</taxon>
        <taxon>Metazoa</taxon>
        <taxon>Chordata</taxon>
        <taxon>Craniata</taxon>
        <taxon>Vertebrata</taxon>
        <taxon>Euteleostomi</taxon>
        <taxon>Mammalia</taxon>
        <taxon>Eutheria</taxon>
        <taxon>Laurasiatheria</taxon>
        <taxon>Artiodactyla</taxon>
        <taxon>Ruminantia</taxon>
        <taxon>Pecora</taxon>
        <taxon>Cervidae</taxon>
        <taxon>Odocoileinae</taxon>
        <taxon>Rangifer</taxon>
    </lineage>
</organism>
<sequence>MLFFIFTFAVASWKTDLKFLPTCSFPQLSGAGIPAPCRATSPRAPHALQRRAAPGDSAARACPHLTRGLLSGHASGRWAPQCLPPWGRAPTCAALHQPRPQGSPRPWGLPPVAPTPRGPRGPHRSSLEDRPPGRGWTCARPPHTLSPTHPPSLKAPGDLLCLFRRRVQALAGAAGAPRPKGPAERSSLPSCSFLEGWAPPLQGVPLFFFLFPRIFLTLTWPCASRPQSGGPGAPALSREHGDLWVFERRPSTPLPTRPGPRHSGRREGEWGLSPCAEPPPAKKAVPP</sequence>
<evidence type="ECO:0000256" key="1">
    <source>
        <dbReference type="SAM" id="MobiDB-lite"/>
    </source>
</evidence>
<name>A0ABN9A124_RANTA</name>
<dbReference type="EMBL" id="OX459945">
    <property type="protein sequence ID" value="CAI9179950.1"/>
    <property type="molecule type" value="Genomic_DNA"/>
</dbReference>
<feature type="compositionally biased region" description="Pro residues" evidence="1">
    <location>
        <begin position="101"/>
        <end position="119"/>
    </location>
</feature>
<reference evidence="3" key="1">
    <citation type="submission" date="2023-04" db="EMBL/GenBank/DDBJ databases">
        <authorList>
            <consortium name="ELIXIR-Norway"/>
        </authorList>
    </citation>
    <scope>NUCLEOTIDE SEQUENCE [LARGE SCALE GENOMIC DNA]</scope>
</reference>
<protein>
    <submittedName>
        <fullName evidence="3">Uncharacterized protein</fullName>
    </submittedName>
</protein>
<evidence type="ECO:0000313" key="3">
    <source>
        <dbReference type="EMBL" id="CAI9179950.1"/>
    </source>
</evidence>
<feature type="signal peptide" evidence="2">
    <location>
        <begin position="1"/>
        <end position="17"/>
    </location>
</feature>
<gene>
    <name evidence="3" type="ORF">MRATA1EN1_LOCUS28912</name>
</gene>
<keyword evidence="2" id="KW-0732">Signal</keyword>
<dbReference type="Proteomes" id="UP001176941">
    <property type="component" value="Chromosome 9"/>
</dbReference>
<evidence type="ECO:0000256" key="2">
    <source>
        <dbReference type="SAM" id="SignalP"/>
    </source>
</evidence>
<feature type="chain" id="PRO_5045705565" evidence="2">
    <location>
        <begin position="18"/>
        <end position="287"/>
    </location>
</feature>
<accession>A0ABN9A124</accession>
<feature type="compositionally biased region" description="Pro residues" evidence="1">
    <location>
        <begin position="276"/>
        <end position="287"/>
    </location>
</feature>
<evidence type="ECO:0000313" key="4">
    <source>
        <dbReference type="Proteomes" id="UP001176941"/>
    </source>
</evidence>